<comment type="caution">
    <text evidence="1">The sequence shown here is derived from an EMBL/GenBank/DDBJ whole genome shotgun (WGS) entry which is preliminary data.</text>
</comment>
<protein>
    <submittedName>
        <fullName evidence="1">Uncharacterized protein</fullName>
    </submittedName>
</protein>
<reference evidence="1" key="1">
    <citation type="journal article" date="2014" name="Front. Microbiol.">
        <title>High frequency of phylogenetically diverse reductive dehalogenase-homologous genes in deep subseafloor sedimentary metagenomes.</title>
        <authorList>
            <person name="Kawai M."/>
            <person name="Futagami T."/>
            <person name="Toyoda A."/>
            <person name="Takaki Y."/>
            <person name="Nishi S."/>
            <person name="Hori S."/>
            <person name="Arai W."/>
            <person name="Tsubouchi T."/>
            <person name="Morono Y."/>
            <person name="Uchiyama I."/>
            <person name="Ito T."/>
            <person name="Fujiyama A."/>
            <person name="Inagaki F."/>
            <person name="Takami H."/>
        </authorList>
    </citation>
    <scope>NUCLEOTIDE SEQUENCE</scope>
    <source>
        <strain evidence="1">Expedition CK06-06</strain>
    </source>
</reference>
<accession>X0Y089</accession>
<gene>
    <name evidence="1" type="ORF">S01H1_84392</name>
</gene>
<feature type="non-terminal residue" evidence="1">
    <location>
        <position position="1"/>
    </location>
</feature>
<organism evidence="1">
    <name type="scientific">marine sediment metagenome</name>
    <dbReference type="NCBI Taxonomy" id="412755"/>
    <lineage>
        <taxon>unclassified sequences</taxon>
        <taxon>metagenomes</taxon>
        <taxon>ecological metagenomes</taxon>
    </lineage>
</organism>
<dbReference type="AlphaFoldDB" id="X0Y089"/>
<sequence>DLDRYLSWLTANPHALPTSDEENAVRSFLAKEIMAATTGRNLGYVKETDTYFLQYGVNFFNQHCTTLLIGGAIYHKCKAAADGGDFGRDLRLMAAGTQYNEAESWLLRPQGKVLLDAAYMVSIVGGLYGRIDPE</sequence>
<dbReference type="EMBL" id="BARS01057603">
    <property type="protein sequence ID" value="GAG42218.1"/>
    <property type="molecule type" value="Genomic_DNA"/>
</dbReference>
<name>X0Y089_9ZZZZ</name>
<proteinExistence type="predicted"/>
<feature type="non-terminal residue" evidence="1">
    <location>
        <position position="134"/>
    </location>
</feature>
<evidence type="ECO:0000313" key="1">
    <source>
        <dbReference type="EMBL" id="GAG42218.1"/>
    </source>
</evidence>